<dbReference type="PANTHER" id="PTHR37314">
    <property type="entry name" value="SLR0142 PROTEIN"/>
    <property type="match status" value="1"/>
</dbReference>
<feature type="transmembrane region" description="Helical" evidence="1">
    <location>
        <begin position="64"/>
        <end position="89"/>
    </location>
</feature>
<evidence type="ECO:0008006" key="4">
    <source>
        <dbReference type="Google" id="ProtNLM"/>
    </source>
</evidence>
<dbReference type="AlphaFoldDB" id="A0A0Q2LFR7"/>
<dbReference type="PANTHER" id="PTHR37314:SF4">
    <property type="entry name" value="UPF0700 TRANSMEMBRANE PROTEIN YOAK"/>
    <property type="match status" value="1"/>
</dbReference>
<dbReference type="STRING" id="1778.A9W97_00855"/>
<dbReference type="OrthoDB" id="4568693at2"/>
<gene>
    <name evidence="2" type="ORF">AO501_24150</name>
</gene>
<dbReference type="Pfam" id="PF06912">
    <property type="entry name" value="DUF1275"/>
    <property type="match status" value="1"/>
</dbReference>
<evidence type="ECO:0000256" key="1">
    <source>
        <dbReference type="SAM" id="Phobius"/>
    </source>
</evidence>
<name>A0A0Q2LFR7_MYCGO</name>
<reference evidence="2 3" key="1">
    <citation type="submission" date="2015-10" db="EMBL/GenBank/DDBJ databases">
        <title>Mycobacterium gordonae draft genome assembly.</title>
        <authorList>
            <person name="Ustinova V."/>
            <person name="Smirnova T."/>
            <person name="Blagodatskikh K."/>
            <person name="Varlamov D."/>
            <person name="Larionova E."/>
            <person name="Chernousova L."/>
        </authorList>
    </citation>
    <scope>NUCLEOTIDE SEQUENCE [LARGE SCALE GENOMIC DNA]</scope>
    <source>
        <strain evidence="2 3">CTRI 14-8773</strain>
    </source>
</reference>
<proteinExistence type="predicted"/>
<feature type="transmembrane region" description="Helical" evidence="1">
    <location>
        <begin position="216"/>
        <end position="235"/>
    </location>
</feature>
<evidence type="ECO:0000313" key="3">
    <source>
        <dbReference type="Proteomes" id="UP000051677"/>
    </source>
</evidence>
<organism evidence="2 3">
    <name type="scientific">Mycobacterium gordonae</name>
    <dbReference type="NCBI Taxonomy" id="1778"/>
    <lineage>
        <taxon>Bacteria</taxon>
        <taxon>Bacillati</taxon>
        <taxon>Actinomycetota</taxon>
        <taxon>Actinomycetes</taxon>
        <taxon>Mycobacteriales</taxon>
        <taxon>Mycobacteriaceae</taxon>
        <taxon>Mycobacterium</taxon>
    </lineage>
</organism>
<protein>
    <recommendedName>
        <fullName evidence="4">DUF1275 domain-containing protein</fullName>
    </recommendedName>
</protein>
<feature type="transmembrane region" description="Helical" evidence="1">
    <location>
        <begin position="20"/>
        <end position="44"/>
    </location>
</feature>
<comment type="caution">
    <text evidence="2">The sequence shown here is derived from an EMBL/GenBank/DDBJ whole genome shotgun (WGS) entry which is preliminary data.</text>
</comment>
<dbReference type="Proteomes" id="UP000051677">
    <property type="component" value="Unassembled WGS sequence"/>
</dbReference>
<dbReference type="InterPro" id="IPR010699">
    <property type="entry name" value="DUF1275"/>
</dbReference>
<accession>A0A0Q2LFR7</accession>
<dbReference type="EMBL" id="LKTM01000384">
    <property type="protein sequence ID" value="KQH75185.1"/>
    <property type="molecule type" value="Genomic_DNA"/>
</dbReference>
<keyword evidence="1" id="KW-0472">Membrane</keyword>
<evidence type="ECO:0000313" key="2">
    <source>
        <dbReference type="EMBL" id="KQH75185.1"/>
    </source>
</evidence>
<feature type="transmembrane region" description="Helical" evidence="1">
    <location>
        <begin position="190"/>
        <end position="210"/>
    </location>
</feature>
<dbReference type="RefSeq" id="WP_055581862.1">
    <property type="nucleotide sequence ID" value="NZ_LKTM01000384.1"/>
</dbReference>
<keyword evidence="1" id="KW-1133">Transmembrane helix</keyword>
<keyword evidence="1" id="KW-0812">Transmembrane</keyword>
<sequence>MPLDRTTRPESPGKRAQGVLLGYSGVLAFVAGFVNAVALLLLAFPVGNLTAVTTQLGMNTANPLLYEGHILAAILMGFWGGAITAGAILGNSHHLPGPRHATVLTVEATLLILAALGVEETQVRAGIEALGVEQTAVQAMFAAAALGLQNGLTSSFRGMAIRTTHFTGTVTDLGLMLGRARRQGIEKWKAAVLSLTLVLFLGGGAAGLLMGTSLEGYALLVPAALCATVAAMSWVRGRTFTMPSLISASARRVEEPAAATA</sequence>